<keyword evidence="1" id="KW-0812">Transmembrane</keyword>
<sequence>MFCSKCGSEAQVNAKFCDNCGNSLSGDVAPAARTDDVAVEKIFMDQHGVYVSDAMFKLASGKSYPIRNLTSVVVSRKSGSILLFIISLFITLLGLMLLVSSPVVGLVTLLFSGMSWTFFMQRDWQLKIGAGGIIQVAIEDKNKNYLDSVATAINESLVYLQRK</sequence>
<protein>
    <submittedName>
        <fullName evidence="3">Zinc ribbon domain-containing protein</fullName>
    </submittedName>
</protein>
<name>A0ABR6ZW77_9BURK</name>
<dbReference type="RefSeq" id="WP_186949399.1">
    <property type="nucleotide sequence ID" value="NZ_JACOGF010000013.1"/>
</dbReference>
<keyword evidence="1" id="KW-0472">Membrane</keyword>
<evidence type="ECO:0000256" key="1">
    <source>
        <dbReference type="SAM" id="Phobius"/>
    </source>
</evidence>
<dbReference type="EMBL" id="JACOGF010000013">
    <property type="protein sequence ID" value="MBC3920137.1"/>
    <property type="molecule type" value="Genomic_DNA"/>
</dbReference>
<evidence type="ECO:0000313" key="4">
    <source>
        <dbReference type="Proteomes" id="UP000650424"/>
    </source>
</evidence>
<keyword evidence="1" id="KW-1133">Transmembrane helix</keyword>
<evidence type="ECO:0000313" key="3">
    <source>
        <dbReference type="EMBL" id="MBC3920137.1"/>
    </source>
</evidence>
<keyword evidence="4" id="KW-1185">Reference proteome</keyword>
<dbReference type="InterPro" id="IPR045629">
    <property type="entry name" value="DUF6232"/>
</dbReference>
<reference evidence="3 4" key="1">
    <citation type="submission" date="2020-08" db="EMBL/GenBank/DDBJ databases">
        <title>Novel species isolated from subtropical streams in China.</title>
        <authorList>
            <person name="Lu H."/>
        </authorList>
    </citation>
    <scope>NUCLEOTIDE SEQUENCE [LARGE SCALE GENOMIC DNA]</scope>
    <source>
        <strain evidence="3 4">CY18W</strain>
    </source>
</reference>
<comment type="caution">
    <text evidence="3">The sequence shown here is derived from an EMBL/GenBank/DDBJ whole genome shotgun (WGS) entry which is preliminary data.</text>
</comment>
<gene>
    <name evidence="3" type="ORF">H8L32_21915</name>
</gene>
<evidence type="ECO:0000259" key="2">
    <source>
        <dbReference type="Pfam" id="PF13240"/>
    </source>
</evidence>
<feature type="transmembrane region" description="Helical" evidence="1">
    <location>
        <begin position="103"/>
        <end position="119"/>
    </location>
</feature>
<dbReference type="InterPro" id="IPR026870">
    <property type="entry name" value="Zinc_ribbon_dom"/>
</dbReference>
<dbReference type="Proteomes" id="UP000650424">
    <property type="component" value="Unassembled WGS sequence"/>
</dbReference>
<accession>A0ABR6ZW77</accession>
<feature type="transmembrane region" description="Helical" evidence="1">
    <location>
        <begin position="79"/>
        <end position="97"/>
    </location>
</feature>
<proteinExistence type="predicted"/>
<dbReference type="Pfam" id="PF19744">
    <property type="entry name" value="DUF6232"/>
    <property type="match status" value="1"/>
</dbReference>
<dbReference type="Pfam" id="PF13240">
    <property type="entry name" value="Zn_Ribbon_1"/>
    <property type="match status" value="1"/>
</dbReference>
<organism evidence="3 4">
    <name type="scientific">Undibacterium hunanense</name>
    <dbReference type="NCBI Taxonomy" id="2762292"/>
    <lineage>
        <taxon>Bacteria</taxon>
        <taxon>Pseudomonadati</taxon>
        <taxon>Pseudomonadota</taxon>
        <taxon>Betaproteobacteria</taxon>
        <taxon>Burkholderiales</taxon>
        <taxon>Oxalobacteraceae</taxon>
        <taxon>Undibacterium</taxon>
    </lineage>
</organism>
<feature type="domain" description="Zinc-ribbon" evidence="2">
    <location>
        <begin position="2"/>
        <end position="24"/>
    </location>
</feature>